<evidence type="ECO:0000259" key="18">
    <source>
        <dbReference type="PROSITE" id="PS50853"/>
    </source>
</evidence>
<evidence type="ECO:0000256" key="8">
    <source>
        <dbReference type="ARBA" id="ARBA00022912"/>
    </source>
</evidence>
<evidence type="ECO:0000256" key="4">
    <source>
        <dbReference type="ARBA" id="ARBA00022692"/>
    </source>
</evidence>
<keyword evidence="5" id="KW-0732">Signal</keyword>
<keyword evidence="6" id="KW-0677">Repeat</keyword>
<keyword evidence="10 15" id="KW-0472">Membrane</keyword>
<dbReference type="Proteomes" id="UP001145742">
    <property type="component" value="Unassembled WGS sequence"/>
</dbReference>
<keyword evidence="8" id="KW-0904">Protein phosphatase</keyword>
<feature type="region of interest" description="Disordered" evidence="14">
    <location>
        <begin position="1960"/>
        <end position="2024"/>
    </location>
</feature>
<feature type="compositionally biased region" description="Low complexity" evidence="14">
    <location>
        <begin position="2015"/>
        <end position="2024"/>
    </location>
</feature>
<feature type="region of interest" description="Disordered" evidence="14">
    <location>
        <begin position="1895"/>
        <end position="1919"/>
    </location>
</feature>
<dbReference type="PROSITE" id="PS50056">
    <property type="entry name" value="TYR_PHOSPHATASE_2"/>
    <property type="match status" value="2"/>
</dbReference>
<dbReference type="PROSITE" id="PS51144">
    <property type="entry name" value="ALPHA_CA_2"/>
    <property type="match status" value="1"/>
</dbReference>
<dbReference type="SUPFAM" id="SSF49265">
    <property type="entry name" value="Fibronectin type III"/>
    <property type="match status" value="1"/>
</dbReference>
<dbReference type="Gene3D" id="3.10.200.10">
    <property type="entry name" value="Alpha carbonic anhydrase"/>
    <property type="match status" value="1"/>
</dbReference>
<evidence type="ECO:0000259" key="19">
    <source>
        <dbReference type="PROSITE" id="PS51144"/>
    </source>
</evidence>
<feature type="region of interest" description="Disordered" evidence="14">
    <location>
        <begin position="974"/>
        <end position="1075"/>
    </location>
</feature>
<dbReference type="InterPro" id="IPR050348">
    <property type="entry name" value="Protein-Tyr_Phosphatase"/>
</dbReference>
<dbReference type="CDD" id="cd00063">
    <property type="entry name" value="FN3"/>
    <property type="match status" value="1"/>
</dbReference>
<keyword evidence="12" id="KW-0325">Glycoprotein</keyword>
<comment type="caution">
    <text evidence="20">The sequence shown here is derived from an EMBL/GenBank/DDBJ whole genome shotgun (WGS) entry which is preliminary data.</text>
</comment>
<evidence type="ECO:0000256" key="15">
    <source>
        <dbReference type="SAM" id="Phobius"/>
    </source>
</evidence>
<feature type="domain" description="Tyrosine specific protein phosphatases" evidence="17">
    <location>
        <begin position="2327"/>
        <end position="2398"/>
    </location>
</feature>
<evidence type="ECO:0000259" key="16">
    <source>
        <dbReference type="PROSITE" id="PS50055"/>
    </source>
</evidence>
<evidence type="ECO:0000256" key="14">
    <source>
        <dbReference type="SAM" id="MobiDB-lite"/>
    </source>
</evidence>
<feature type="compositionally biased region" description="Polar residues" evidence="14">
    <location>
        <begin position="1976"/>
        <end position="1990"/>
    </location>
</feature>
<dbReference type="EC" id="3.1.3.48" evidence="3"/>
<dbReference type="InterPro" id="IPR041887">
    <property type="entry name" value="Alpha_CARP_receptor-type"/>
</dbReference>
<feature type="compositionally biased region" description="Polar residues" evidence="14">
    <location>
        <begin position="1065"/>
        <end position="1075"/>
    </location>
</feature>
<evidence type="ECO:0000313" key="20">
    <source>
        <dbReference type="EMBL" id="KAJ7426188.1"/>
    </source>
</evidence>
<evidence type="ECO:0000256" key="6">
    <source>
        <dbReference type="ARBA" id="ARBA00022737"/>
    </source>
</evidence>
<dbReference type="InterPro" id="IPR013783">
    <property type="entry name" value="Ig-like_fold"/>
</dbReference>
<name>A0ABQ9DUS0_9PASS</name>
<dbReference type="Pfam" id="PF00041">
    <property type="entry name" value="fn3"/>
    <property type="match status" value="1"/>
</dbReference>
<dbReference type="SMART" id="SM00060">
    <property type="entry name" value="FN3"/>
    <property type="match status" value="1"/>
</dbReference>
<accession>A0ABQ9DUS0</accession>
<dbReference type="Pfam" id="PF00102">
    <property type="entry name" value="Y_phosphatase"/>
    <property type="match status" value="3"/>
</dbReference>
<evidence type="ECO:0000313" key="21">
    <source>
        <dbReference type="Proteomes" id="UP001145742"/>
    </source>
</evidence>
<feature type="domain" description="Tyrosine-protein phosphatase" evidence="16">
    <location>
        <begin position="2139"/>
        <end position="2407"/>
    </location>
</feature>
<dbReference type="InterPro" id="IPR016130">
    <property type="entry name" value="Tyr_Pase_AS"/>
</dbReference>
<dbReference type="SMART" id="SM01057">
    <property type="entry name" value="Carb_anhydrase"/>
    <property type="match status" value="1"/>
</dbReference>
<keyword evidence="20" id="KW-0675">Receptor</keyword>
<dbReference type="Gene3D" id="2.60.40.10">
    <property type="entry name" value="Immunoglobulins"/>
    <property type="match status" value="1"/>
</dbReference>
<proteinExistence type="inferred from homology"/>
<dbReference type="PRINTS" id="PR00700">
    <property type="entry name" value="PRTYPHPHTASE"/>
</dbReference>
<dbReference type="InterPro" id="IPR003595">
    <property type="entry name" value="Tyr_Pase_cat"/>
</dbReference>
<protein>
    <recommendedName>
        <fullName evidence="3">protein-tyrosine-phosphatase</fullName>
        <ecNumber evidence="3">3.1.3.48</ecNumber>
    </recommendedName>
</protein>
<evidence type="ECO:0000256" key="3">
    <source>
        <dbReference type="ARBA" id="ARBA00013064"/>
    </source>
</evidence>
<dbReference type="Pfam" id="PF00194">
    <property type="entry name" value="Carb_anhydrase"/>
    <property type="match status" value="1"/>
</dbReference>
<dbReference type="InterPro" id="IPR001148">
    <property type="entry name" value="CA_dom"/>
</dbReference>
<organism evidence="20 21">
    <name type="scientific">Willisornis vidua</name>
    <name type="common">Xingu scale-backed antbird</name>
    <dbReference type="NCBI Taxonomy" id="1566151"/>
    <lineage>
        <taxon>Eukaryota</taxon>
        <taxon>Metazoa</taxon>
        <taxon>Chordata</taxon>
        <taxon>Craniata</taxon>
        <taxon>Vertebrata</taxon>
        <taxon>Euteleostomi</taxon>
        <taxon>Archelosauria</taxon>
        <taxon>Archosauria</taxon>
        <taxon>Dinosauria</taxon>
        <taxon>Saurischia</taxon>
        <taxon>Theropoda</taxon>
        <taxon>Coelurosauria</taxon>
        <taxon>Aves</taxon>
        <taxon>Neognathae</taxon>
        <taxon>Neoaves</taxon>
        <taxon>Telluraves</taxon>
        <taxon>Australaves</taxon>
        <taxon>Passeriformes</taxon>
        <taxon>Thamnophilidae</taxon>
        <taxon>Willisornis</taxon>
    </lineage>
</organism>
<dbReference type="InterPro" id="IPR036398">
    <property type="entry name" value="CA_dom_sf"/>
</dbReference>
<feature type="transmembrane region" description="Helical" evidence="15">
    <location>
        <begin position="2060"/>
        <end position="2084"/>
    </location>
</feature>
<feature type="domain" description="Alpha-carbonic anhydrase" evidence="19">
    <location>
        <begin position="459"/>
        <end position="726"/>
    </location>
</feature>
<dbReference type="PROSITE" id="PS50055">
    <property type="entry name" value="TYR_PHOSPHATASE_PTP"/>
    <property type="match status" value="2"/>
</dbReference>
<dbReference type="SUPFAM" id="SSF51069">
    <property type="entry name" value="Carbonic anhydrase"/>
    <property type="match status" value="1"/>
</dbReference>
<comment type="subcellular location">
    <subcellularLocation>
        <location evidence="1">Membrane</location>
        <topology evidence="1">Single-pass type I membrane protein</topology>
    </subcellularLocation>
</comment>
<feature type="domain" description="Tyrosine-protein phosphatase" evidence="16">
    <location>
        <begin position="2438"/>
        <end position="2648"/>
    </location>
</feature>
<keyword evidence="9 15" id="KW-1133">Transmembrane helix</keyword>
<dbReference type="PROSITE" id="PS50853">
    <property type="entry name" value="FN3"/>
    <property type="match status" value="1"/>
</dbReference>
<feature type="compositionally biased region" description="Polar residues" evidence="14">
    <location>
        <begin position="2656"/>
        <end position="2666"/>
    </location>
</feature>
<comment type="similarity">
    <text evidence="2">Belongs to the protein-tyrosine phosphatase family. Receptor class 5 subfamily.</text>
</comment>
<dbReference type="SMART" id="SM00404">
    <property type="entry name" value="PTPc_motif"/>
    <property type="match status" value="2"/>
</dbReference>
<keyword evidence="11" id="KW-1015">Disulfide bond</keyword>
<dbReference type="InterPro" id="IPR036116">
    <property type="entry name" value="FN3_sf"/>
</dbReference>
<dbReference type="CDD" id="cd03122">
    <property type="entry name" value="alpha_CARP_receptor_like"/>
    <property type="match status" value="1"/>
</dbReference>
<sequence length="2681" mass="296363">MLKDVAVSPGQGIGYNVPHLKCLYTDARSMRNKQEELEALAQSQRFDIIGISPVTRLPCWQSWESGEISTDWKLANVVLIFKKGKKQDPGNYWSLSLTSVPGKVMIILGCIGKYPKDNTVIGHSQHSFIKGQSSLSNLISFFDKVTHLADQGTPADVIFLDFSKTFDTASHKVLLDKISSTQLDKHVMVDLVYGYYRQQRKLIEEIDWSYTGQDTTDFLGHLGKLLARVQSSVSQHPQVLFHWAAFQPLFPKPGVLHGIVVTQGQDLGLRLVEPHPVGLGPLIQLLRSPLQSPPTLQINTLSQLAVISKMTEGALDTIIQIIAKSTVSLDATVTGTRYYGNKCVVFTDISNIITEVLVQHNGKRVIWYNVVGDLDAGTEYILNKFADDIKLEVLRDLSSLEKLAHRNPMKFNMRKFKVLHLGGNSLRYQHMLGVNQLESSFTGKGPGSHGGHQVVHDPTVCPYSEKKGTLNQKNWGKKYSACNGAKQSPINIDEDLTQVNVNLKKLKFHGWEKETLEDTFIRNTGKTVEINLTSDYYVSGGGLDTVFKASKITFHWGKCNASSDGSEHSLEGQKFPLEMQIYCYDADQFTDFEEAVKGNGKLRALSILFEIGLEDNPDYNEIINGVDSVSRFGKQAALEPFILLNLLPNATDKYYTYNGSLSAPPCSETVEWIVFKDTISISENQLAVFCEVLTMQQSGYVMLMDYLQNNFREQQYKFFGQVFSSYTGQEEIHEAVCSSEPENVQSDPKNYTSLLVTWERPRVVYDTTIERFAVFYQQLDGEDQTKHEFLTDGYQDLGAILNNLLPNTSYVLQIVAVCSNGLYGKYSDQVIVDMPLEDSEADLIPELSETEEYEDEVDEKETEVDEETAVIPSTDSTINQLRRDFQVITSSYSQEKMEIKPNEAKTNRYLTREELHGKDNVFKAVYYATSPPVGEISEEEDHYLESQTITGIPPQLIDSTKGIDEEYIYLSSGTEPTRITTTGHSDEDFLLSPFKPDEESDDFWSSVPTTSSAQLVTEETSQEDTLPSGSPDTSVHDVLSQGSFKYVSEGVAPSSSDGPPKHTSTDGNLWLHNTTDPATQSVDTLASRQLSQTSYTDANVDGLKPTTVPYSSSPVVSQDTSDADLELPHYSTFAFSSAELSPHSISSSSGEFDSASAASEVLSQTTQPVYNGEIPLQPSYSSEVFPLVTPLLFDSQMLDTTPAASDSDVTLHATPIFPSVDVSFEPTLSSYDDVPLLPFSSASSSSKMFHHLYTVSQMFPQSATPAVASDEVSLHASLTLAEGDTLFQPSLAQYADVVSHQTSHAASETLIFGRNRTHIFFQVEPSSSDLNMHVLSTISELPYALSGNVGSLESFTVAYDSAEFVHDSVDLFRQDPLFSSYNNVPMHKPSSVILQADSLLQPTHSLSSDMDWSGAYSGSESLLPDTDTLMVLNVSSSDSVDEIPYESSGFSDVNKVLQKGDVIYGDERELKISSYLSEMTSSAEGEVVHELSASVSNNDVITQNTSLQESPLPVSSTKGILPVSFAFPTTKVFDHDISTLTENHLSVQPLHVTTPAFDDTLLKPMLSASSDQALSAPAYSKMLSSTQLYFSETSATLNNEALLQSSFQSSDDGTLLNTVAVVHSDPILAESSRVHKDSSTFDQILHQMAPGFATAESTPHSTSPPSVAGTMSNTFSKPTASLQGLSVSYPSEEYVSSSLFNSEVAQKVMPSLYSSDVSFQLTSLENINAFPLQTANAVTTPSLRRVATPTDSHISSSVFERSEAARVSSSSALGFGPVHMPAVVSVSDVSVHHTLPLPNVHISFMASKNEIPVTLSRLLAPSRESSGLSPSIMSSTNFWPPVVEDDYDEYDDGFPVSNCISCTSHRDDQDMVVEDQNTKVNNNKDQSNLIISSHSEKHEEEKISTAASDSQINHATDRRNYTSIPALTASVMPKKHNDPTLLENHIQMSSVQVQNTSESKSWAVFTSDEESGSGQGTSDSLNDNETSTDFSFPDLNEKDTEGPIEAGNSELTPGSSQSSASSVTSDHSSVFNISEAEASNISHESRIGLAESLESEKKTVIPLVVVSALTFICLVILVGILIYWRKCFQTAHFYLEDNTSPRVISAPPAPVFPVSDDVGAIPIKHFPKHVADLHASNGFSEEFEEIQSCTVDLGITSDSSNHPDNKNKNRYINIVAYDHTRVKLAQLAEKDGKLTDYINANYVDGYNKPKAYIAAQGPLKSTAEDFWRMIWEHNVEVIVMITNLVEKGRRKCDQYWPVEGSEEYGNFLVTQKSVHVLAYYTVRNFTLRNTKIKKGSQKGRSSGRTVTQYHYTQWPDMGVPEYTLPVLTFVRKASHAKRLAVGPVVVHCSAGVGRTGTYIVLDSMLQQIQHEGTVNIFGFLKHIRTQRNYLVQTEEQYIFIHDALVEAILSKETEVLETHIHAYVNALLIPGPTGKTRLEKQFKLLSQSNTQQCDYSTALKQCNREKNRTSSIIPVERSRVGISSLSGEGTDYINASYIMGYYQSNEFIITQHPLLHTIKDFWRMIWDHNAQLIVMLPDSQNMDDYVLEVRHFQCPKWPNPDSPISKTFELISIIKEETSNRDGPMIVHDEHGGVTAGTFCALTTLMHQLENENSVDVYHVAKMINLMRPGVFTDIEQYQFLYKAILSLVSTRQEENPSASMDSNGSALPDGNAAESLESLV</sequence>
<dbReference type="SMART" id="SM00194">
    <property type="entry name" value="PTPc"/>
    <property type="match status" value="2"/>
</dbReference>
<dbReference type="InterPro" id="IPR000242">
    <property type="entry name" value="PTP_cat"/>
</dbReference>
<keyword evidence="7" id="KW-0378">Hydrolase</keyword>
<evidence type="ECO:0000256" key="11">
    <source>
        <dbReference type="ARBA" id="ARBA00023157"/>
    </source>
</evidence>
<reference evidence="20" key="1">
    <citation type="submission" date="2019-10" db="EMBL/GenBank/DDBJ databases">
        <authorList>
            <person name="Soares A.E.R."/>
            <person name="Aleixo A."/>
            <person name="Schneider P."/>
            <person name="Miyaki C.Y."/>
            <person name="Schneider M.P."/>
            <person name="Mello C."/>
            <person name="Vasconcelos A.T.R."/>
        </authorList>
    </citation>
    <scope>NUCLEOTIDE SEQUENCE</scope>
    <source>
        <tissue evidence="20">Muscle</tissue>
    </source>
</reference>
<dbReference type="PANTHER" id="PTHR19134">
    <property type="entry name" value="RECEPTOR-TYPE TYROSINE-PROTEIN PHOSPHATASE"/>
    <property type="match status" value="1"/>
</dbReference>
<dbReference type="InterPro" id="IPR000387">
    <property type="entry name" value="Tyr_Pase_dom"/>
</dbReference>
<evidence type="ECO:0000256" key="10">
    <source>
        <dbReference type="ARBA" id="ARBA00023136"/>
    </source>
</evidence>
<evidence type="ECO:0000256" key="9">
    <source>
        <dbReference type="ARBA" id="ARBA00022989"/>
    </source>
</evidence>
<evidence type="ECO:0000256" key="5">
    <source>
        <dbReference type="ARBA" id="ARBA00022729"/>
    </source>
</evidence>
<dbReference type="InterPro" id="IPR029021">
    <property type="entry name" value="Prot-tyrosine_phosphatase-like"/>
</dbReference>
<comment type="catalytic activity">
    <reaction evidence="13">
        <text>O-phospho-L-tyrosyl-[protein] + H2O = L-tyrosyl-[protein] + phosphate</text>
        <dbReference type="Rhea" id="RHEA:10684"/>
        <dbReference type="Rhea" id="RHEA-COMP:10136"/>
        <dbReference type="Rhea" id="RHEA-COMP:20101"/>
        <dbReference type="ChEBI" id="CHEBI:15377"/>
        <dbReference type="ChEBI" id="CHEBI:43474"/>
        <dbReference type="ChEBI" id="CHEBI:46858"/>
        <dbReference type="ChEBI" id="CHEBI:61978"/>
        <dbReference type="EC" id="3.1.3.48"/>
    </reaction>
</comment>
<keyword evidence="21" id="KW-1185">Reference proteome</keyword>
<dbReference type="EMBL" id="WHWB01032295">
    <property type="protein sequence ID" value="KAJ7426188.1"/>
    <property type="molecule type" value="Genomic_DNA"/>
</dbReference>
<dbReference type="InterPro" id="IPR003961">
    <property type="entry name" value="FN3_dom"/>
</dbReference>
<feature type="region of interest" description="Disordered" evidence="14">
    <location>
        <begin position="2656"/>
        <end position="2681"/>
    </location>
</feature>
<feature type="compositionally biased region" description="Polar residues" evidence="14">
    <location>
        <begin position="974"/>
        <end position="983"/>
    </location>
</feature>
<dbReference type="PROSITE" id="PS00383">
    <property type="entry name" value="TYR_PHOSPHATASE_1"/>
    <property type="match status" value="1"/>
</dbReference>
<dbReference type="SUPFAM" id="SSF52799">
    <property type="entry name" value="(Phosphotyrosine protein) phosphatases II"/>
    <property type="match status" value="2"/>
</dbReference>
<feature type="compositionally biased region" description="Polar residues" evidence="14">
    <location>
        <begin position="1905"/>
        <end position="1914"/>
    </location>
</feature>
<keyword evidence="4 15" id="KW-0812">Transmembrane</keyword>
<evidence type="ECO:0000256" key="13">
    <source>
        <dbReference type="ARBA" id="ARBA00051722"/>
    </source>
</evidence>
<evidence type="ECO:0000256" key="1">
    <source>
        <dbReference type="ARBA" id="ARBA00004479"/>
    </source>
</evidence>
<dbReference type="PANTHER" id="PTHR19134:SF461">
    <property type="entry name" value="RECEPTOR-TYPE TYROSINE-PROTEIN PHOSPHATASE ZETA"/>
    <property type="match status" value="1"/>
</dbReference>
<evidence type="ECO:0000256" key="7">
    <source>
        <dbReference type="ARBA" id="ARBA00022801"/>
    </source>
</evidence>
<evidence type="ECO:0000259" key="17">
    <source>
        <dbReference type="PROSITE" id="PS50056"/>
    </source>
</evidence>
<feature type="domain" description="Tyrosine specific protein phosphatases" evidence="17">
    <location>
        <begin position="2565"/>
        <end position="2639"/>
    </location>
</feature>
<feature type="compositionally biased region" description="Polar residues" evidence="14">
    <location>
        <begin position="1006"/>
        <end position="1033"/>
    </location>
</feature>
<gene>
    <name evidence="20" type="primary">PTPRZ1</name>
    <name evidence="20" type="ORF">WISP_18208</name>
</gene>
<feature type="domain" description="Fibronectin type-III" evidence="18">
    <location>
        <begin position="740"/>
        <end position="837"/>
    </location>
</feature>
<evidence type="ECO:0000256" key="2">
    <source>
        <dbReference type="ARBA" id="ARBA00006246"/>
    </source>
</evidence>
<evidence type="ECO:0000256" key="12">
    <source>
        <dbReference type="ARBA" id="ARBA00023180"/>
    </source>
</evidence>
<dbReference type="Gene3D" id="3.90.190.10">
    <property type="entry name" value="Protein tyrosine phosphatase superfamily"/>
    <property type="match status" value="3"/>
</dbReference>